<dbReference type="PANTHER" id="PTHR30007:SF1">
    <property type="entry name" value="BLR1914 PROTEIN"/>
    <property type="match status" value="1"/>
</dbReference>
<keyword evidence="2" id="KW-0812">Transmembrane</keyword>
<evidence type="ECO:0000259" key="3">
    <source>
        <dbReference type="Pfam" id="PF01609"/>
    </source>
</evidence>
<dbReference type="InterPro" id="IPR002559">
    <property type="entry name" value="Transposase_11"/>
</dbReference>
<feature type="domain" description="Transposase IS4-like" evidence="3">
    <location>
        <begin position="92"/>
        <end position="249"/>
    </location>
</feature>
<proteinExistence type="predicted"/>
<dbReference type="NCBIfam" id="NF033580">
    <property type="entry name" value="transpos_IS5_3"/>
    <property type="match status" value="1"/>
</dbReference>
<accession>A0A327KJ40</accession>
<dbReference type="EMBL" id="NPEU01000180">
    <property type="protein sequence ID" value="RAI37505.1"/>
    <property type="molecule type" value="Genomic_DNA"/>
</dbReference>
<feature type="domain" description="Insertion element IS402-like" evidence="4">
    <location>
        <begin position="8"/>
        <end position="79"/>
    </location>
</feature>
<dbReference type="PANTHER" id="PTHR30007">
    <property type="entry name" value="PHP DOMAIN PROTEIN"/>
    <property type="match status" value="1"/>
</dbReference>
<feature type="transmembrane region" description="Helical" evidence="2">
    <location>
        <begin position="234"/>
        <end position="254"/>
    </location>
</feature>
<dbReference type="InterPro" id="IPR012337">
    <property type="entry name" value="RNaseH-like_sf"/>
</dbReference>
<keyword evidence="2" id="KW-0472">Membrane</keyword>
<dbReference type="Pfam" id="PF13340">
    <property type="entry name" value="DUF4096"/>
    <property type="match status" value="1"/>
</dbReference>
<protein>
    <submittedName>
        <fullName evidence="5">IS5/IS1182 family transposase</fullName>
    </submittedName>
</protein>
<dbReference type="AlphaFoldDB" id="A0A327KJ40"/>
<dbReference type="Proteomes" id="UP000248863">
    <property type="component" value="Unassembled WGS sequence"/>
</dbReference>
<dbReference type="SUPFAM" id="SSF53098">
    <property type="entry name" value="Ribonuclease H-like"/>
    <property type="match status" value="1"/>
</dbReference>
<name>A0A327KJ40_9BRAD</name>
<evidence type="ECO:0000313" key="6">
    <source>
        <dbReference type="Proteomes" id="UP000248863"/>
    </source>
</evidence>
<evidence type="ECO:0000259" key="4">
    <source>
        <dbReference type="Pfam" id="PF13340"/>
    </source>
</evidence>
<evidence type="ECO:0000256" key="2">
    <source>
        <dbReference type="SAM" id="Phobius"/>
    </source>
</evidence>
<feature type="region of interest" description="Disordered" evidence="1">
    <location>
        <begin position="102"/>
        <end position="124"/>
    </location>
</feature>
<dbReference type="RefSeq" id="WP_111358119.1">
    <property type="nucleotide sequence ID" value="NZ_NPEU01000180.1"/>
</dbReference>
<dbReference type="GO" id="GO:0003677">
    <property type="term" value="F:DNA binding"/>
    <property type="evidence" value="ECO:0007669"/>
    <property type="project" value="InterPro"/>
</dbReference>
<dbReference type="GO" id="GO:0006313">
    <property type="term" value="P:DNA transposition"/>
    <property type="evidence" value="ECO:0007669"/>
    <property type="project" value="InterPro"/>
</dbReference>
<keyword evidence="2" id="KW-1133">Transmembrane helix</keyword>
<evidence type="ECO:0000256" key="1">
    <source>
        <dbReference type="SAM" id="MobiDB-lite"/>
    </source>
</evidence>
<sequence length="259" mass="29677">MRGNPFWLSDEQWKRIAPCLPTDVRGVEREDNLRVISGIVHVLKSGCRWCDCPPEYGPSTTIYNRFVRWARRGIWENMFRELAASGRSADTQMIDSTHIKADRSAVDGKGGSRKQAIGRSRGGRNTKIHALADTKGRLLAILLTGGEAHDCPVAERLIRRVKPPKRMLGDKAYDSAELREELDEHGTRPVIPNRCNRKQPFSFSKRLYKLRWRIESAFNRLKDFRRIATRYDRLARNYLAYVCLAAALVCWIYTNGLGS</sequence>
<keyword evidence="6" id="KW-1185">Reference proteome</keyword>
<organism evidence="5 6">
    <name type="scientific">Rhodoplanes elegans</name>
    <dbReference type="NCBI Taxonomy" id="29408"/>
    <lineage>
        <taxon>Bacteria</taxon>
        <taxon>Pseudomonadati</taxon>
        <taxon>Pseudomonadota</taxon>
        <taxon>Alphaproteobacteria</taxon>
        <taxon>Hyphomicrobiales</taxon>
        <taxon>Nitrobacteraceae</taxon>
        <taxon>Rhodoplanes</taxon>
    </lineage>
</organism>
<dbReference type="Pfam" id="PF01609">
    <property type="entry name" value="DDE_Tnp_1"/>
    <property type="match status" value="1"/>
</dbReference>
<evidence type="ECO:0000313" key="5">
    <source>
        <dbReference type="EMBL" id="RAI37505.1"/>
    </source>
</evidence>
<dbReference type="OrthoDB" id="9798237at2"/>
<comment type="caution">
    <text evidence="5">The sequence shown here is derived from an EMBL/GenBank/DDBJ whole genome shotgun (WGS) entry which is preliminary data.</text>
</comment>
<gene>
    <name evidence="5" type="ORF">CH338_15875</name>
</gene>
<reference evidence="5 6" key="1">
    <citation type="submission" date="2017-07" db="EMBL/GenBank/DDBJ databases">
        <title>Draft Genome Sequences of Select Purple Nonsulfur Bacteria.</title>
        <authorList>
            <person name="Lasarre B."/>
            <person name="Mckinlay J.B."/>
        </authorList>
    </citation>
    <scope>NUCLEOTIDE SEQUENCE [LARGE SCALE GENOMIC DNA]</scope>
    <source>
        <strain evidence="5 6">DSM 11907</strain>
    </source>
</reference>
<dbReference type="InterPro" id="IPR025161">
    <property type="entry name" value="IS402-like_dom"/>
</dbReference>
<dbReference type="GO" id="GO:0004803">
    <property type="term" value="F:transposase activity"/>
    <property type="evidence" value="ECO:0007669"/>
    <property type="project" value="InterPro"/>
</dbReference>